<dbReference type="GO" id="GO:0006412">
    <property type="term" value="P:translation"/>
    <property type="evidence" value="ECO:0007669"/>
    <property type="project" value="InterPro"/>
</dbReference>
<protein>
    <recommendedName>
        <fullName evidence="7">Large ribosomal subunit protein bL9c</fullName>
    </recommendedName>
    <alternativeName>
        <fullName evidence="8">50S ribosomal protein L9, chloroplastic</fullName>
    </alternativeName>
    <alternativeName>
        <fullName evidence="6">CL9</fullName>
    </alternativeName>
</protein>
<dbReference type="PROSITE" id="PS00651">
    <property type="entry name" value="RIBOSOMAL_L9"/>
    <property type="match status" value="1"/>
</dbReference>
<dbReference type="Pfam" id="PF03948">
    <property type="entry name" value="Ribosomal_L9_C"/>
    <property type="match status" value="1"/>
</dbReference>
<accession>A9NXK5</accession>
<evidence type="ECO:0000256" key="7">
    <source>
        <dbReference type="ARBA" id="ARBA00035193"/>
    </source>
</evidence>
<evidence type="ECO:0000259" key="9">
    <source>
        <dbReference type="PROSITE" id="PS00651"/>
    </source>
</evidence>
<feature type="domain" description="Ribosomal protein L9" evidence="9">
    <location>
        <begin position="58"/>
        <end position="85"/>
    </location>
</feature>
<dbReference type="InterPro" id="IPR000244">
    <property type="entry name" value="Ribosomal_bL9"/>
</dbReference>
<dbReference type="OMA" id="FAIRWTK"/>
<dbReference type="SUPFAM" id="SSF55653">
    <property type="entry name" value="Ribosomal protein L9 C-domain"/>
    <property type="match status" value="1"/>
</dbReference>
<dbReference type="Gene3D" id="3.40.5.10">
    <property type="entry name" value="Ribosomal protein L9, N-terminal domain"/>
    <property type="match status" value="1"/>
</dbReference>
<dbReference type="PANTHER" id="PTHR21368">
    <property type="entry name" value="50S RIBOSOMAL PROTEIN L9"/>
    <property type="match status" value="1"/>
</dbReference>
<proteinExistence type="evidence at transcript level"/>
<organism evidence="10">
    <name type="scientific">Picea sitchensis</name>
    <name type="common">Sitka spruce</name>
    <name type="synonym">Pinus sitchensis</name>
    <dbReference type="NCBI Taxonomy" id="3332"/>
    <lineage>
        <taxon>Eukaryota</taxon>
        <taxon>Viridiplantae</taxon>
        <taxon>Streptophyta</taxon>
        <taxon>Embryophyta</taxon>
        <taxon>Tracheophyta</taxon>
        <taxon>Spermatophyta</taxon>
        <taxon>Pinopsida</taxon>
        <taxon>Pinidae</taxon>
        <taxon>Conifers I</taxon>
        <taxon>Pinales</taxon>
        <taxon>Pinaceae</taxon>
        <taxon>Picea</taxon>
    </lineage>
</organism>
<keyword evidence="3" id="KW-0694">RNA-binding</keyword>
<evidence type="ECO:0000256" key="1">
    <source>
        <dbReference type="ARBA" id="ARBA00010605"/>
    </source>
</evidence>
<name>A9NXK5_PICSI</name>
<evidence type="ECO:0000256" key="2">
    <source>
        <dbReference type="ARBA" id="ARBA00022730"/>
    </source>
</evidence>
<evidence type="ECO:0000256" key="8">
    <source>
        <dbReference type="ARBA" id="ARBA00035427"/>
    </source>
</evidence>
<dbReference type="EMBL" id="EF086079">
    <property type="protein sequence ID" value="ABK25366.1"/>
    <property type="molecule type" value="mRNA"/>
</dbReference>
<keyword evidence="2" id="KW-0699">rRNA-binding</keyword>
<evidence type="ECO:0000256" key="3">
    <source>
        <dbReference type="ARBA" id="ARBA00022884"/>
    </source>
</evidence>
<dbReference type="InterPro" id="IPR020070">
    <property type="entry name" value="Ribosomal_bL9_N"/>
</dbReference>
<comment type="similarity">
    <text evidence="1">Belongs to the bacterial ribosomal protein bL9 family.</text>
</comment>
<evidence type="ECO:0000256" key="5">
    <source>
        <dbReference type="ARBA" id="ARBA00023274"/>
    </source>
</evidence>
<evidence type="ECO:0000256" key="6">
    <source>
        <dbReference type="ARBA" id="ARBA00031047"/>
    </source>
</evidence>
<dbReference type="GO" id="GO:0003735">
    <property type="term" value="F:structural constituent of ribosome"/>
    <property type="evidence" value="ECO:0007669"/>
    <property type="project" value="InterPro"/>
</dbReference>
<dbReference type="SUPFAM" id="SSF55658">
    <property type="entry name" value="L9 N-domain-like"/>
    <property type="match status" value="1"/>
</dbReference>
<dbReference type="InterPro" id="IPR020594">
    <property type="entry name" value="Ribosomal_bL9_bac/chp"/>
</dbReference>
<evidence type="ECO:0000313" key="10">
    <source>
        <dbReference type="EMBL" id="ABK25366.1"/>
    </source>
</evidence>
<keyword evidence="4" id="KW-0689">Ribosomal protein</keyword>
<dbReference type="NCBIfam" id="TIGR00158">
    <property type="entry name" value="L9"/>
    <property type="match status" value="1"/>
</dbReference>
<dbReference type="GO" id="GO:0019843">
    <property type="term" value="F:rRNA binding"/>
    <property type="evidence" value="ECO:0007669"/>
    <property type="project" value="UniProtKB-KW"/>
</dbReference>
<dbReference type="GO" id="GO:1990904">
    <property type="term" value="C:ribonucleoprotein complex"/>
    <property type="evidence" value="ECO:0007669"/>
    <property type="project" value="UniProtKB-KW"/>
</dbReference>
<dbReference type="InterPro" id="IPR009027">
    <property type="entry name" value="Ribosomal_bL9/RNase_H1_N"/>
</dbReference>
<evidence type="ECO:0000256" key="4">
    <source>
        <dbReference type="ARBA" id="ARBA00022980"/>
    </source>
</evidence>
<dbReference type="HAMAP" id="MF_00503">
    <property type="entry name" value="Ribosomal_bL9"/>
    <property type="match status" value="1"/>
</dbReference>
<reference evidence="10" key="1">
    <citation type="journal article" date="2008" name="BMC Genomics">
        <title>A conifer genomics resource of 200,000 spruce (Picea spp.) ESTs and 6,464 high-quality, sequence-finished full-length cDNAs for Sitka spruce (Picea sitchensis).</title>
        <authorList>
            <person name="Ralph S.G."/>
            <person name="Chun H.J."/>
            <person name="Kolosova N."/>
            <person name="Cooper D."/>
            <person name="Oddy C."/>
            <person name="Ritland C.E."/>
            <person name="Kirkpatrick R."/>
            <person name="Moore R."/>
            <person name="Barber S."/>
            <person name="Holt R.A."/>
            <person name="Jones S.J."/>
            <person name="Marra M.A."/>
            <person name="Douglas C.J."/>
            <person name="Ritland K."/>
            <person name="Bohlmann J."/>
        </authorList>
    </citation>
    <scope>NUCLEOTIDE SEQUENCE</scope>
    <source>
        <tissue evidence="10">Green portion of the leader tissue</tissue>
    </source>
</reference>
<sequence length="193" mass="21703">MTMALSWHSSISPQNLPLQTAKSTAANTRKCPSFHILAQKKVQKTRQIVLTDDVSKLGNKGDLVTVKTGYFRNYLFPRGQAQIATPDFLKEIKLEQERKEAEKRRVKEEAESFALMLETAGTFKVKRKGGKGKLIFGSVTAQDLSDIIKAQLQRDIEKRLITIPEIREVGLYVAEIKLHPEVTALVRINVTAN</sequence>
<dbReference type="AlphaFoldDB" id="A9NXK5"/>
<dbReference type="GO" id="GO:0005840">
    <property type="term" value="C:ribosome"/>
    <property type="evidence" value="ECO:0007669"/>
    <property type="project" value="UniProtKB-KW"/>
</dbReference>
<dbReference type="InterPro" id="IPR020069">
    <property type="entry name" value="Ribosomal_bL9_C"/>
</dbReference>
<dbReference type="Pfam" id="PF01281">
    <property type="entry name" value="Ribosomal_L9_N"/>
    <property type="match status" value="1"/>
</dbReference>
<dbReference type="InterPro" id="IPR036791">
    <property type="entry name" value="Ribosomal_bL9_C_sf"/>
</dbReference>
<keyword evidence="5" id="KW-0687">Ribonucleoprotein</keyword>
<dbReference type="FunFam" id="3.10.430.100:FF:000005">
    <property type="entry name" value="50S ribosomal protein L9"/>
    <property type="match status" value="1"/>
</dbReference>
<dbReference type="Gene3D" id="3.10.430.100">
    <property type="entry name" value="Ribosomal protein L9, C-terminal domain"/>
    <property type="match status" value="1"/>
</dbReference>
<dbReference type="InterPro" id="IPR036935">
    <property type="entry name" value="Ribosomal_bL9_N_sf"/>
</dbReference>